<sequence length="111" mass="12266">MSQGHQDSPTQEAPRDEEKSKDDDAHKSESSPSDMKSSNYNIVESFSLLELQDNTTTANSMVDNVTSQVTGMESKPDLILKSLYEIKIAAPSDLIVTINWTNLSRFASTIL</sequence>
<evidence type="ECO:0000313" key="3">
    <source>
        <dbReference type="Proteomes" id="UP001177003"/>
    </source>
</evidence>
<dbReference type="EMBL" id="OX465078">
    <property type="protein sequence ID" value="CAI9272013.1"/>
    <property type="molecule type" value="Genomic_DNA"/>
</dbReference>
<protein>
    <submittedName>
        <fullName evidence="2">Uncharacterized protein</fullName>
    </submittedName>
</protein>
<feature type="compositionally biased region" description="Basic and acidic residues" evidence="1">
    <location>
        <begin position="13"/>
        <end position="29"/>
    </location>
</feature>
<keyword evidence="3" id="KW-1185">Reference proteome</keyword>
<dbReference type="AlphaFoldDB" id="A0AA35YEX0"/>
<gene>
    <name evidence="2" type="ORF">LSALG_LOCUS12263</name>
</gene>
<reference evidence="2" key="1">
    <citation type="submission" date="2023-04" db="EMBL/GenBank/DDBJ databases">
        <authorList>
            <person name="Vijverberg K."/>
            <person name="Xiong W."/>
            <person name="Schranz E."/>
        </authorList>
    </citation>
    <scope>NUCLEOTIDE SEQUENCE</scope>
</reference>
<evidence type="ECO:0000256" key="1">
    <source>
        <dbReference type="SAM" id="MobiDB-lite"/>
    </source>
</evidence>
<organism evidence="2 3">
    <name type="scientific">Lactuca saligna</name>
    <name type="common">Willowleaf lettuce</name>
    <dbReference type="NCBI Taxonomy" id="75948"/>
    <lineage>
        <taxon>Eukaryota</taxon>
        <taxon>Viridiplantae</taxon>
        <taxon>Streptophyta</taxon>
        <taxon>Embryophyta</taxon>
        <taxon>Tracheophyta</taxon>
        <taxon>Spermatophyta</taxon>
        <taxon>Magnoliopsida</taxon>
        <taxon>eudicotyledons</taxon>
        <taxon>Gunneridae</taxon>
        <taxon>Pentapetalae</taxon>
        <taxon>asterids</taxon>
        <taxon>campanulids</taxon>
        <taxon>Asterales</taxon>
        <taxon>Asteraceae</taxon>
        <taxon>Cichorioideae</taxon>
        <taxon>Cichorieae</taxon>
        <taxon>Lactucinae</taxon>
        <taxon>Lactuca</taxon>
    </lineage>
</organism>
<feature type="compositionally biased region" description="Polar residues" evidence="1">
    <location>
        <begin position="1"/>
        <end position="11"/>
    </location>
</feature>
<feature type="region of interest" description="Disordered" evidence="1">
    <location>
        <begin position="1"/>
        <end position="39"/>
    </location>
</feature>
<evidence type="ECO:0000313" key="2">
    <source>
        <dbReference type="EMBL" id="CAI9272013.1"/>
    </source>
</evidence>
<proteinExistence type="predicted"/>
<dbReference type="Proteomes" id="UP001177003">
    <property type="component" value="Chromosome 2"/>
</dbReference>
<accession>A0AA35YEX0</accession>
<name>A0AA35YEX0_LACSI</name>